<accession>A0A4Y4D3W7</accession>
<evidence type="ECO:0000259" key="7">
    <source>
        <dbReference type="Pfam" id="PF01292"/>
    </source>
</evidence>
<evidence type="ECO:0000256" key="4">
    <source>
        <dbReference type="ARBA" id="ARBA00022989"/>
    </source>
</evidence>
<feature type="transmembrane region" description="Helical" evidence="6">
    <location>
        <begin position="12"/>
        <end position="31"/>
    </location>
</feature>
<dbReference type="Gene3D" id="1.20.950.20">
    <property type="entry name" value="Transmembrane di-heme cytochromes, Chain C"/>
    <property type="match status" value="1"/>
</dbReference>
<keyword evidence="9" id="KW-1185">Reference proteome</keyword>
<evidence type="ECO:0000313" key="9">
    <source>
        <dbReference type="Proteomes" id="UP000318422"/>
    </source>
</evidence>
<evidence type="ECO:0000256" key="6">
    <source>
        <dbReference type="SAM" id="Phobius"/>
    </source>
</evidence>
<dbReference type="AlphaFoldDB" id="A0A4Y4D3W7"/>
<dbReference type="GO" id="GO:0022904">
    <property type="term" value="P:respiratory electron transport chain"/>
    <property type="evidence" value="ECO:0007669"/>
    <property type="project" value="InterPro"/>
</dbReference>
<dbReference type="SUPFAM" id="SSF81342">
    <property type="entry name" value="Transmembrane di-heme cytochromes"/>
    <property type="match status" value="1"/>
</dbReference>
<evidence type="ECO:0000256" key="2">
    <source>
        <dbReference type="ARBA" id="ARBA00022475"/>
    </source>
</evidence>
<dbReference type="Proteomes" id="UP000318422">
    <property type="component" value="Unassembled WGS sequence"/>
</dbReference>
<organism evidence="8 9">
    <name type="scientific">Zoogloea ramigera</name>
    <dbReference type="NCBI Taxonomy" id="350"/>
    <lineage>
        <taxon>Bacteria</taxon>
        <taxon>Pseudomonadati</taxon>
        <taxon>Pseudomonadota</taxon>
        <taxon>Betaproteobacteria</taxon>
        <taxon>Rhodocyclales</taxon>
        <taxon>Zoogloeaceae</taxon>
        <taxon>Zoogloea</taxon>
    </lineage>
</organism>
<comment type="subcellular location">
    <subcellularLocation>
        <location evidence="1">Cell membrane</location>
        <topology evidence="1">Multi-pass membrane protein</topology>
    </subcellularLocation>
</comment>
<keyword evidence="3 6" id="KW-0812">Transmembrane</keyword>
<evidence type="ECO:0000256" key="3">
    <source>
        <dbReference type="ARBA" id="ARBA00022692"/>
    </source>
</evidence>
<sequence length="179" mass="19650">MSQPISSPPVRVWDLFVRIFHWSLVACVFLNFLVEEGEAPHQWIGYAASALVAARIVWGFVGSRYARFSDFFPTPTRLRQHLAALLAGKPEHHVGHNPFGALMMLALMALVLSLGFTGYLQTTDMFWGDEWLEELHEGLASALLGLAGLHAAAALVVGRLEGTNLIGAMITGVKVRRGR</sequence>
<keyword evidence="2" id="KW-1003">Cell membrane</keyword>
<reference evidence="8 9" key="1">
    <citation type="submission" date="2019-06" db="EMBL/GenBank/DDBJ databases">
        <title>Whole genome shotgun sequence of Zoogloea ramigera NBRC 15342.</title>
        <authorList>
            <person name="Hosoyama A."/>
            <person name="Uohara A."/>
            <person name="Ohji S."/>
            <person name="Ichikawa N."/>
        </authorList>
    </citation>
    <scope>NUCLEOTIDE SEQUENCE [LARGE SCALE GENOMIC DNA]</scope>
    <source>
        <strain evidence="8 9">NBRC 15342</strain>
    </source>
</reference>
<dbReference type="EMBL" id="BJNV01000091">
    <property type="protein sequence ID" value="GEC97480.1"/>
    <property type="molecule type" value="Genomic_DNA"/>
</dbReference>
<dbReference type="Pfam" id="PF01292">
    <property type="entry name" value="Ni_hydr_CYTB"/>
    <property type="match status" value="1"/>
</dbReference>
<dbReference type="OrthoDB" id="196472at2"/>
<keyword evidence="5 6" id="KW-0472">Membrane</keyword>
<dbReference type="GO" id="GO:0005886">
    <property type="term" value="C:plasma membrane"/>
    <property type="evidence" value="ECO:0007669"/>
    <property type="project" value="UniProtKB-SubCell"/>
</dbReference>
<dbReference type="InterPro" id="IPR011577">
    <property type="entry name" value="Cyt_b561_bac/Ni-Hgenase"/>
</dbReference>
<dbReference type="GO" id="GO:0009055">
    <property type="term" value="F:electron transfer activity"/>
    <property type="evidence" value="ECO:0007669"/>
    <property type="project" value="InterPro"/>
</dbReference>
<dbReference type="InterPro" id="IPR051542">
    <property type="entry name" value="Hydrogenase_cytochrome"/>
</dbReference>
<dbReference type="GO" id="GO:0020037">
    <property type="term" value="F:heme binding"/>
    <property type="evidence" value="ECO:0007669"/>
    <property type="project" value="TreeGrafter"/>
</dbReference>
<protein>
    <submittedName>
        <fullName evidence="8">Cytochrome b561</fullName>
    </submittedName>
</protein>
<feature type="transmembrane region" description="Helical" evidence="6">
    <location>
        <begin position="43"/>
        <end position="61"/>
    </location>
</feature>
<evidence type="ECO:0000256" key="1">
    <source>
        <dbReference type="ARBA" id="ARBA00004651"/>
    </source>
</evidence>
<proteinExistence type="predicted"/>
<feature type="domain" description="Cytochrome b561 bacterial/Ni-hydrogenase" evidence="7">
    <location>
        <begin position="12"/>
        <end position="172"/>
    </location>
</feature>
<comment type="caution">
    <text evidence="8">The sequence shown here is derived from an EMBL/GenBank/DDBJ whole genome shotgun (WGS) entry which is preliminary data.</text>
</comment>
<gene>
    <name evidence="8" type="ORF">ZRA01_35530</name>
</gene>
<evidence type="ECO:0000256" key="5">
    <source>
        <dbReference type="ARBA" id="ARBA00023136"/>
    </source>
</evidence>
<dbReference type="PANTHER" id="PTHR30485:SF2">
    <property type="entry name" value="BLL0597 PROTEIN"/>
    <property type="match status" value="1"/>
</dbReference>
<dbReference type="PANTHER" id="PTHR30485">
    <property type="entry name" value="NI/FE-HYDROGENASE 1 B-TYPE CYTOCHROME SUBUNIT"/>
    <property type="match status" value="1"/>
</dbReference>
<evidence type="ECO:0000313" key="8">
    <source>
        <dbReference type="EMBL" id="GEC97480.1"/>
    </source>
</evidence>
<name>A0A4Y4D3W7_ZOORA</name>
<feature type="transmembrane region" description="Helical" evidence="6">
    <location>
        <begin position="99"/>
        <end position="119"/>
    </location>
</feature>
<dbReference type="RefSeq" id="WP_141354777.1">
    <property type="nucleotide sequence ID" value="NZ_BJNV01000091.1"/>
</dbReference>
<dbReference type="InterPro" id="IPR016174">
    <property type="entry name" value="Di-haem_cyt_TM"/>
</dbReference>
<keyword evidence="4 6" id="KW-1133">Transmembrane helix</keyword>